<gene>
    <name evidence="5" type="primary">PGLR_24</name>
    <name evidence="6" type="synonym">PGLR_29</name>
    <name evidence="6" type="ORF">CK203_025558</name>
    <name evidence="5" type="ORF">CK203_073896</name>
</gene>
<evidence type="ECO:0000313" key="7">
    <source>
        <dbReference type="Proteomes" id="UP000288805"/>
    </source>
</evidence>
<dbReference type="Proteomes" id="UP000288805">
    <property type="component" value="Unassembled WGS sequence"/>
</dbReference>
<dbReference type="AlphaFoldDB" id="A0A438DQ05"/>
<evidence type="ECO:0000256" key="3">
    <source>
        <dbReference type="ARBA" id="ARBA00023295"/>
    </source>
</evidence>
<dbReference type="Pfam" id="PF00295">
    <property type="entry name" value="Glyco_hydro_28"/>
    <property type="match status" value="1"/>
</dbReference>
<dbReference type="Gene3D" id="2.160.20.10">
    <property type="entry name" value="Single-stranded right-handed beta-helix, Pectin lyase-like"/>
    <property type="match status" value="1"/>
</dbReference>
<dbReference type="EMBL" id="QGNW01000116">
    <property type="protein sequence ID" value="RVW95100.1"/>
    <property type="molecule type" value="Genomic_DNA"/>
</dbReference>
<evidence type="ECO:0000256" key="2">
    <source>
        <dbReference type="ARBA" id="ARBA00022801"/>
    </source>
</evidence>
<dbReference type="SUPFAM" id="SSF51126">
    <property type="entry name" value="Pectin lyase-like"/>
    <property type="match status" value="1"/>
</dbReference>
<proteinExistence type="inferred from homology"/>
<name>A0A438DQ05_VITVI</name>
<evidence type="ECO:0000256" key="4">
    <source>
        <dbReference type="RuleBase" id="RU361169"/>
    </source>
</evidence>
<evidence type="ECO:0000313" key="6">
    <source>
        <dbReference type="EMBL" id="RVW95100.1"/>
    </source>
</evidence>
<dbReference type="EMBL" id="QGNW01001534">
    <property type="protein sequence ID" value="RVW37546.1"/>
    <property type="molecule type" value="Genomic_DNA"/>
</dbReference>
<evidence type="ECO:0000256" key="1">
    <source>
        <dbReference type="ARBA" id="ARBA00008834"/>
    </source>
</evidence>
<organism evidence="5 7">
    <name type="scientific">Vitis vinifera</name>
    <name type="common">Grape</name>
    <dbReference type="NCBI Taxonomy" id="29760"/>
    <lineage>
        <taxon>Eukaryota</taxon>
        <taxon>Viridiplantae</taxon>
        <taxon>Streptophyta</taxon>
        <taxon>Embryophyta</taxon>
        <taxon>Tracheophyta</taxon>
        <taxon>Spermatophyta</taxon>
        <taxon>Magnoliopsida</taxon>
        <taxon>eudicotyledons</taxon>
        <taxon>Gunneridae</taxon>
        <taxon>Pentapetalae</taxon>
        <taxon>rosids</taxon>
        <taxon>Vitales</taxon>
        <taxon>Vitaceae</taxon>
        <taxon>Viteae</taxon>
        <taxon>Vitis</taxon>
    </lineage>
</organism>
<dbReference type="InterPro" id="IPR000743">
    <property type="entry name" value="Glyco_hydro_28"/>
</dbReference>
<sequence>MLSNVSFRNIRGTTSTQVAVKLVCSQGVPCEDAELGDINLKYNGKVGHAMSQCKNIKPNLLGTQLPRTCA</sequence>
<reference evidence="5 7" key="1">
    <citation type="journal article" date="2018" name="PLoS Genet.">
        <title>Population sequencing reveals clonal diversity and ancestral inbreeding in the grapevine cultivar Chardonnay.</title>
        <authorList>
            <person name="Roach M.J."/>
            <person name="Johnson D.L."/>
            <person name="Bohlmann J."/>
            <person name="van Vuuren H.J."/>
            <person name="Jones S.J."/>
            <person name="Pretorius I.S."/>
            <person name="Schmidt S.A."/>
            <person name="Borneman A.R."/>
        </authorList>
    </citation>
    <scope>NUCLEOTIDE SEQUENCE [LARGE SCALE GENOMIC DNA]</scope>
    <source>
        <strain evidence="7">cv. Chardonnay</strain>
        <strain evidence="5">I10V1</strain>
        <tissue evidence="5">Leaf</tissue>
    </source>
</reference>
<dbReference type="InterPro" id="IPR012334">
    <property type="entry name" value="Pectin_lyas_fold"/>
</dbReference>
<dbReference type="GO" id="GO:0004650">
    <property type="term" value="F:polygalacturonase activity"/>
    <property type="evidence" value="ECO:0007669"/>
    <property type="project" value="InterPro"/>
</dbReference>
<accession>A0A438DQ05</accession>
<comment type="caution">
    <text evidence="5">The sequence shown here is derived from an EMBL/GenBank/DDBJ whole genome shotgun (WGS) entry which is preliminary data.</text>
</comment>
<protein>
    <submittedName>
        <fullName evidence="5">Exopolygalacturonase</fullName>
    </submittedName>
</protein>
<evidence type="ECO:0000313" key="5">
    <source>
        <dbReference type="EMBL" id="RVW37546.1"/>
    </source>
</evidence>
<comment type="similarity">
    <text evidence="1 4">Belongs to the glycosyl hydrolase 28 family.</text>
</comment>
<keyword evidence="3 4" id="KW-0326">Glycosidase</keyword>
<dbReference type="GO" id="GO:0005975">
    <property type="term" value="P:carbohydrate metabolic process"/>
    <property type="evidence" value="ECO:0007669"/>
    <property type="project" value="InterPro"/>
</dbReference>
<keyword evidence="2 4" id="KW-0378">Hydrolase</keyword>
<dbReference type="InterPro" id="IPR011050">
    <property type="entry name" value="Pectin_lyase_fold/virulence"/>
</dbReference>